<dbReference type="GeneID" id="92088038"/>
<evidence type="ECO:0000313" key="1">
    <source>
        <dbReference type="EMBL" id="KAK8076294.1"/>
    </source>
</evidence>
<proteinExistence type="predicted"/>
<keyword evidence="2" id="KW-1185">Reference proteome</keyword>
<gene>
    <name evidence="1" type="ORF">PG994_003566</name>
</gene>
<dbReference type="EMBL" id="JAQQWL010000004">
    <property type="protein sequence ID" value="KAK8076294.1"/>
    <property type="molecule type" value="Genomic_DNA"/>
</dbReference>
<name>A0ABR1W2A6_9PEZI</name>
<sequence length="179" mass="20269">MAIAAVETCQPLSVGVVWIHRNLIQLLQIPSDSQEPDVEHGTLRALAEIFVRHGAHKAYGLHLRKKEYVLDQTYPGLEIDDNIHGHVYQLTDGAFIPCEYWRGRLDSRFYEVSNALFEESDVYLTVHKLAGLLGLEALDRPQDPNCGEFVLDLHGTAMLEKEDIAGGSSYRKTIILQRW</sequence>
<dbReference type="Proteomes" id="UP001480595">
    <property type="component" value="Unassembled WGS sequence"/>
</dbReference>
<evidence type="ECO:0000313" key="2">
    <source>
        <dbReference type="Proteomes" id="UP001480595"/>
    </source>
</evidence>
<dbReference type="RefSeq" id="XP_066719253.1">
    <property type="nucleotide sequence ID" value="XM_066854975.1"/>
</dbReference>
<comment type="caution">
    <text evidence="1">The sequence shown here is derived from an EMBL/GenBank/DDBJ whole genome shotgun (WGS) entry which is preliminary data.</text>
</comment>
<protein>
    <submittedName>
        <fullName evidence="1">Uncharacterized protein</fullName>
    </submittedName>
</protein>
<reference evidence="1 2" key="1">
    <citation type="submission" date="2023-01" db="EMBL/GenBank/DDBJ databases">
        <title>Analysis of 21 Apiospora genomes using comparative genomics revels a genus with tremendous synthesis potential of carbohydrate active enzymes and secondary metabolites.</title>
        <authorList>
            <person name="Sorensen T."/>
        </authorList>
    </citation>
    <scope>NUCLEOTIDE SEQUENCE [LARGE SCALE GENOMIC DNA]</scope>
    <source>
        <strain evidence="1 2">CBS 135458</strain>
    </source>
</reference>
<organism evidence="1 2">
    <name type="scientific">Apiospora phragmitis</name>
    <dbReference type="NCBI Taxonomy" id="2905665"/>
    <lineage>
        <taxon>Eukaryota</taxon>
        <taxon>Fungi</taxon>
        <taxon>Dikarya</taxon>
        <taxon>Ascomycota</taxon>
        <taxon>Pezizomycotina</taxon>
        <taxon>Sordariomycetes</taxon>
        <taxon>Xylariomycetidae</taxon>
        <taxon>Amphisphaeriales</taxon>
        <taxon>Apiosporaceae</taxon>
        <taxon>Apiospora</taxon>
    </lineage>
</organism>
<accession>A0ABR1W2A6</accession>